<evidence type="ECO:0000313" key="3">
    <source>
        <dbReference type="EMBL" id="MBB4750199.1"/>
    </source>
</evidence>
<dbReference type="Proteomes" id="UP000590511">
    <property type="component" value="Unassembled WGS sequence"/>
</dbReference>
<proteinExistence type="predicted"/>
<comment type="caution">
    <text evidence="3">The sequence shown here is derived from an EMBL/GenBank/DDBJ whole genome shotgun (WGS) entry which is preliminary data.</text>
</comment>
<dbReference type="InterPro" id="IPR036689">
    <property type="entry name" value="ESAT-6-like_sf"/>
</dbReference>
<dbReference type="SUPFAM" id="SSF140453">
    <property type="entry name" value="EsxAB dimer-like"/>
    <property type="match status" value="1"/>
</dbReference>
<keyword evidence="1" id="KW-0175">Coiled coil</keyword>
<dbReference type="Proteomes" id="UP000631312">
    <property type="component" value="Unassembled WGS sequence"/>
</dbReference>
<sequence>MGNAYVAPPVDVPKDPWAGVWIAEDIRLLRQGVERGDWIDGSLGVAGASLDALALVSDPLGVLSQYGVAWMIEHVEPLCETLDQLAGDPGQIRAHAQTWRNVSAGLSRQAEEIDRAVRFDVSEWNGAAGDAYRERSGQQCAAIGALAVAAETMAVVTEVAGLLVAAVRELVRDAIATLVSRLVVYAAEEAVTFGAATPLVVEQVGTLVASWTAKIARWVRSLLRSLDDLAAAVRRIERHVEDLKDLLARIRKAEDEAGALQRVKKKGAGAVQLYRMATVRSIAEKYGIDLSGLRISLADTKFRGNCGETRPDGSIVLYVSGFRSEEDLARTLMHEKFHHDELASGKPYPRDRAEFDAFEDRAYAYEDLWWDNQPIRPEPRKR</sequence>
<reference evidence="2 5" key="2">
    <citation type="submission" date="2021-01" db="EMBL/GenBank/DDBJ databases">
        <title>Whole genome shotgun sequence of Actinoplanes lobatus NBRC 12513.</title>
        <authorList>
            <person name="Komaki H."/>
            <person name="Tamura T."/>
        </authorList>
    </citation>
    <scope>NUCLEOTIDE SEQUENCE [LARGE SCALE GENOMIC DNA]</scope>
    <source>
        <strain evidence="2 5">NBRC 12513</strain>
    </source>
</reference>
<protein>
    <submittedName>
        <fullName evidence="3">Uncharacterized protein YukE</fullName>
    </submittedName>
</protein>
<reference evidence="3 4" key="1">
    <citation type="submission" date="2020-08" db="EMBL/GenBank/DDBJ databases">
        <title>Sequencing the genomes of 1000 actinobacteria strains.</title>
        <authorList>
            <person name="Klenk H.-P."/>
        </authorList>
    </citation>
    <scope>NUCLEOTIDE SEQUENCE [LARGE SCALE GENOMIC DNA]</scope>
    <source>
        <strain evidence="3 4">DSM 43150</strain>
    </source>
</reference>
<dbReference type="RefSeq" id="WP_188122404.1">
    <property type="nucleotide sequence ID" value="NZ_BOMP01000029.1"/>
</dbReference>
<keyword evidence="5" id="KW-1185">Reference proteome</keyword>
<accession>A0A7W7MH86</accession>
<evidence type="ECO:0000313" key="4">
    <source>
        <dbReference type="Proteomes" id="UP000590511"/>
    </source>
</evidence>
<dbReference type="AlphaFoldDB" id="A0A7W7MH86"/>
<dbReference type="EMBL" id="JACHNC010000001">
    <property type="protein sequence ID" value="MBB4750199.1"/>
    <property type="molecule type" value="Genomic_DNA"/>
</dbReference>
<evidence type="ECO:0000313" key="2">
    <source>
        <dbReference type="EMBL" id="GIE38914.1"/>
    </source>
</evidence>
<gene>
    <name evidence="2" type="ORF">Alo02nite_18120</name>
    <name evidence="3" type="ORF">BJ964_004360</name>
</gene>
<evidence type="ECO:0000256" key="1">
    <source>
        <dbReference type="SAM" id="Coils"/>
    </source>
</evidence>
<name>A0A7W7MH86_9ACTN</name>
<feature type="coiled-coil region" evidence="1">
    <location>
        <begin position="226"/>
        <end position="263"/>
    </location>
</feature>
<evidence type="ECO:0000313" key="5">
    <source>
        <dbReference type="Proteomes" id="UP000631312"/>
    </source>
</evidence>
<dbReference type="EMBL" id="BOMP01000029">
    <property type="protein sequence ID" value="GIE38914.1"/>
    <property type="molecule type" value="Genomic_DNA"/>
</dbReference>
<organism evidence="3 4">
    <name type="scientific">Actinoplanes lobatus</name>
    <dbReference type="NCBI Taxonomy" id="113568"/>
    <lineage>
        <taxon>Bacteria</taxon>
        <taxon>Bacillati</taxon>
        <taxon>Actinomycetota</taxon>
        <taxon>Actinomycetes</taxon>
        <taxon>Micromonosporales</taxon>
        <taxon>Micromonosporaceae</taxon>
        <taxon>Actinoplanes</taxon>
    </lineage>
</organism>